<dbReference type="PROSITE" id="PS00598">
    <property type="entry name" value="CHROMO_1"/>
    <property type="match status" value="1"/>
</dbReference>
<comment type="subcellular location">
    <subcellularLocation>
        <location evidence="1 3">Nucleus</location>
    </subcellularLocation>
</comment>
<dbReference type="InterPro" id="IPR001356">
    <property type="entry name" value="HD"/>
</dbReference>
<evidence type="ECO:0000256" key="2">
    <source>
        <dbReference type="ARBA" id="ARBA00023242"/>
    </source>
</evidence>
<sequence length="570" mass="62848">MSDFSANVPNPNPVMTVQQSSTPGFNNSDLDTDHSTLPAQVPKKRRKNFTAEEVAILNDLWGKGMTEARSTGAQRLVEQAAALTHSTTTEIKTWVHNKRKNLQKAGGNARPKRVRPTKRKKSAQNVYLSQRLAEGATLTAAQQEYREIKAENGDRLRLLQAEAKQAKPVTLEDLSTKDKRLEAKTLIKKLQDLAHEFETCNMEVAVLLFSKDHPGVGCIGTRKGKQFLIDQEPHTALSLQFAKAMNDGKVPEAANNTCTLDLAKEVRAMLSEKYEALTGDKRGFPYQRFSLKDGSITVHWIPEGISIDHIASIRKDQLEALLQEKDNITVEIHSTPNPHAPDPSSSAAGTSMGESQLQETNSTSMDMAVATTGPATSRMEESMEMDTETGTGGVDEEVSENTNPAGPGTECMELLLNLERKISEKVTQQQTEDSEGEENISQSDKRKTKGRKGKGKGEGKSKGKGEGKGKGKGKGELKGKGKGELKGKGKGKGKGELKGKGKGELKGKGKSKGKSKESSEYYFVEKIMDTRMKEGEIQFYVKWQDYPEKDNTWEPWYNIPSEVRQNLCQY</sequence>
<dbReference type="InterPro" id="IPR051219">
    <property type="entry name" value="Heterochromatin_chromo-domain"/>
</dbReference>
<dbReference type="InterPro" id="IPR000953">
    <property type="entry name" value="Chromo/chromo_shadow_dom"/>
</dbReference>
<dbReference type="InterPro" id="IPR023779">
    <property type="entry name" value="Chromodomain_CS"/>
</dbReference>
<feature type="compositionally biased region" description="Polar residues" evidence="4">
    <location>
        <begin position="1"/>
        <end position="29"/>
    </location>
</feature>
<organism evidence="7 8">
    <name type="scientific">Branchiostoma floridae</name>
    <name type="common">Florida lancelet</name>
    <name type="synonym">Amphioxus</name>
    <dbReference type="NCBI Taxonomy" id="7739"/>
    <lineage>
        <taxon>Eukaryota</taxon>
        <taxon>Metazoa</taxon>
        <taxon>Chordata</taxon>
        <taxon>Cephalochordata</taxon>
        <taxon>Leptocardii</taxon>
        <taxon>Amphioxiformes</taxon>
        <taxon>Branchiostomatidae</taxon>
        <taxon>Branchiostoma</taxon>
    </lineage>
</organism>
<dbReference type="Gene3D" id="2.40.50.40">
    <property type="match status" value="1"/>
</dbReference>
<dbReference type="Gene3D" id="3.90.1460.10">
    <property type="entry name" value="GTF2I-like"/>
    <property type="match status" value="1"/>
</dbReference>
<keyword evidence="2 3" id="KW-0539">Nucleus</keyword>
<feature type="compositionally biased region" description="Polar residues" evidence="4">
    <location>
        <begin position="332"/>
        <end position="365"/>
    </location>
</feature>
<proteinExistence type="predicted"/>
<dbReference type="AlphaFoldDB" id="A0A9J7LUD6"/>
<dbReference type="GO" id="GO:0005634">
    <property type="term" value="C:nucleus"/>
    <property type="evidence" value="ECO:0007669"/>
    <property type="project" value="UniProtKB-SubCell"/>
</dbReference>
<dbReference type="Gene3D" id="1.10.10.60">
    <property type="entry name" value="Homeodomain-like"/>
    <property type="match status" value="1"/>
</dbReference>
<name>A0A9J7LUD6_BRAFL</name>
<feature type="region of interest" description="Disordered" evidence="4">
    <location>
        <begin position="1"/>
        <end position="41"/>
    </location>
</feature>
<evidence type="ECO:0000313" key="8">
    <source>
        <dbReference type="RefSeq" id="XP_035688644.1"/>
    </source>
</evidence>
<dbReference type="PROSITE" id="PS50013">
    <property type="entry name" value="CHROMO_2"/>
    <property type="match status" value="1"/>
</dbReference>
<dbReference type="Pfam" id="PF00385">
    <property type="entry name" value="Chromo"/>
    <property type="match status" value="1"/>
</dbReference>
<dbReference type="SMART" id="SM00298">
    <property type="entry name" value="CHROMO"/>
    <property type="match status" value="1"/>
</dbReference>
<dbReference type="Proteomes" id="UP000001554">
    <property type="component" value="Chromosome 10"/>
</dbReference>
<reference evidence="8" key="2">
    <citation type="submission" date="2025-08" db="UniProtKB">
        <authorList>
            <consortium name="RefSeq"/>
        </authorList>
    </citation>
    <scope>IDENTIFICATION</scope>
    <source>
        <strain evidence="8">S238N-H82</strain>
        <tissue evidence="8">Testes</tissue>
    </source>
</reference>
<protein>
    <submittedName>
        <fullName evidence="8">Uncharacterized protein LOC118424216</fullName>
    </submittedName>
</protein>
<accession>A0A9J7LUD6</accession>
<dbReference type="PROSITE" id="PS50071">
    <property type="entry name" value="HOMEOBOX_2"/>
    <property type="match status" value="1"/>
</dbReference>
<gene>
    <name evidence="8" type="primary">LOC118424216</name>
</gene>
<dbReference type="PANTHER" id="PTHR22812">
    <property type="entry name" value="CHROMOBOX PROTEIN"/>
    <property type="match status" value="1"/>
</dbReference>
<keyword evidence="3" id="KW-0238">DNA-binding</keyword>
<evidence type="ECO:0000313" key="7">
    <source>
        <dbReference type="Proteomes" id="UP000001554"/>
    </source>
</evidence>
<dbReference type="KEGG" id="bfo:118424216"/>
<dbReference type="InterPro" id="IPR023780">
    <property type="entry name" value="Chromo_domain"/>
</dbReference>
<dbReference type="CDD" id="cd00024">
    <property type="entry name" value="CD_CSD"/>
    <property type="match status" value="1"/>
</dbReference>
<dbReference type="InterPro" id="IPR016197">
    <property type="entry name" value="Chromo-like_dom_sf"/>
</dbReference>
<feature type="compositionally biased region" description="Basic residues" evidence="4">
    <location>
        <begin position="110"/>
        <end position="122"/>
    </location>
</feature>
<keyword evidence="7" id="KW-1185">Reference proteome</keyword>
<dbReference type="InterPro" id="IPR036647">
    <property type="entry name" value="GTF2I-like_rpt_sf"/>
</dbReference>
<dbReference type="OMA" id="WIPEGIS"/>
<evidence type="ECO:0000259" key="5">
    <source>
        <dbReference type="PROSITE" id="PS50013"/>
    </source>
</evidence>
<feature type="domain" description="Homeobox" evidence="6">
    <location>
        <begin position="40"/>
        <end position="105"/>
    </location>
</feature>
<feature type="compositionally biased region" description="Basic and acidic residues" evidence="4">
    <location>
        <begin position="455"/>
        <end position="507"/>
    </location>
</feature>
<feature type="DNA-binding region" description="Homeobox" evidence="3">
    <location>
        <begin position="42"/>
        <end position="106"/>
    </location>
</feature>
<evidence type="ECO:0000256" key="3">
    <source>
        <dbReference type="PROSITE-ProRule" id="PRU00108"/>
    </source>
</evidence>
<evidence type="ECO:0000256" key="1">
    <source>
        <dbReference type="ARBA" id="ARBA00004123"/>
    </source>
</evidence>
<dbReference type="RefSeq" id="XP_035688644.1">
    <property type="nucleotide sequence ID" value="XM_035832751.1"/>
</dbReference>
<keyword evidence="3" id="KW-0371">Homeobox</keyword>
<dbReference type="OrthoDB" id="5376140at2759"/>
<feature type="region of interest" description="Disordered" evidence="4">
    <location>
        <begin position="102"/>
        <end position="122"/>
    </location>
</feature>
<feature type="region of interest" description="Disordered" evidence="4">
    <location>
        <begin position="332"/>
        <end position="409"/>
    </location>
</feature>
<dbReference type="SUPFAM" id="SSF117773">
    <property type="entry name" value="GTF2I-like repeat"/>
    <property type="match status" value="1"/>
</dbReference>
<dbReference type="GeneID" id="118424216"/>
<dbReference type="SUPFAM" id="SSF54160">
    <property type="entry name" value="Chromo domain-like"/>
    <property type="match status" value="1"/>
</dbReference>
<reference evidence="7" key="1">
    <citation type="journal article" date="2020" name="Nat. Ecol. Evol.">
        <title>Deeply conserved synteny resolves early events in vertebrate evolution.</title>
        <authorList>
            <person name="Simakov O."/>
            <person name="Marletaz F."/>
            <person name="Yue J.X."/>
            <person name="O'Connell B."/>
            <person name="Jenkins J."/>
            <person name="Brandt A."/>
            <person name="Calef R."/>
            <person name="Tung C.H."/>
            <person name="Huang T.K."/>
            <person name="Schmutz J."/>
            <person name="Satoh N."/>
            <person name="Yu J.K."/>
            <person name="Putnam N.H."/>
            <person name="Green R.E."/>
            <person name="Rokhsar D.S."/>
        </authorList>
    </citation>
    <scope>NUCLEOTIDE SEQUENCE [LARGE SCALE GENOMIC DNA]</scope>
    <source>
        <strain evidence="7">S238N-H82</strain>
    </source>
</reference>
<feature type="domain" description="Chromo" evidence="5">
    <location>
        <begin position="522"/>
        <end position="570"/>
    </location>
</feature>
<evidence type="ECO:0000256" key="4">
    <source>
        <dbReference type="SAM" id="MobiDB-lite"/>
    </source>
</evidence>
<evidence type="ECO:0000259" key="6">
    <source>
        <dbReference type="PROSITE" id="PS50071"/>
    </source>
</evidence>
<dbReference type="GO" id="GO:0003677">
    <property type="term" value="F:DNA binding"/>
    <property type="evidence" value="ECO:0007669"/>
    <property type="project" value="UniProtKB-UniRule"/>
</dbReference>
<feature type="region of interest" description="Disordered" evidence="4">
    <location>
        <begin position="424"/>
        <end position="518"/>
    </location>
</feature>